<dbReference type="HOGENOM" id="CLU_782479_0_0_11"/>
<dbReference type="AlphaFoldDB" id="H6MX02"/>
<protein>
    <recommendedName>
        <fullName evidence="3">SHOCT domain-containing protein</fullName>
    </recommendedName>
</protein>
<name>H6MX02_GORPV</name>
<evidence type="ECO:0008006" key="3">
    <source>
        <dbReference type="Google" id="ProtNLM"/>
    </source>
</evidence>
<keyword evidence="2" id="KW-1185">Reference proteome</keyword>
<accession>H6MX02</accession>
<dbReference type="EMBL" id="CP003119">
    <property type="protein sequence ID" value="AFA72924.1"/>
    <property type="molecule type" value="Genomic_DNA"/>
</dbReference>
<dbReference type="eggNOG" id="ENOG5032RGK">
    <property type="taxonomic scope" value="Bacteria"/>
</dbReference>
<reference evidence="1 2" key="1">
    <citation type="journal article" date="2012" name="Appl. Environ. Microbiol.">
        <title>Involvement of two latex-clearing proteins during rubber degradation and insights into the subsequent degradation pathway revealed by the genome sequence of Gordonia polyisoprenivorans strain VH2.</title>
        <authorList>
            <person name="Hiessl S."/>
            <person name="Schuldes J."/>
            <person name="Thurmer A."/>
            <person name="Halbsguth T."/>
            <person name="Broker D."/>
            <person name="Angelov A."/>
            <person name="Liebl W."/>
            <person name="Daniel R."/>
            <person name="Steinbuchel A."/>
        </authorList>
    </citation>
    <scope>NUCLEOTIDE SEQUENCE [LARGE SCALE GENOMIC DNA]</scope>
    <source>
        <strain evidence="2">DSM 44266 / VH2</strain>
    </source>
</reference>
<evidence type="ECO:0000313" key="2">
    <source>
        <dbReference type="Proteomes" id="UP000009154"/>
    </source>
</evidence>
<gene>
    <name evidence="1" type="ordered locus">GPOL_c18800</name>
</gene>
<dbReference type="GeneID" id="90158930"/>
<sequence length="354" mass="39158">MAELSPKIKAKNAEKWLQALAPVLLPGETVWAVFGRGRMKPLTNATAVTNARVIGFYAADRDPEKRVPLSLYANEIRGLNFPVKMGNTSLVVNTAMTEVNFGNLDQSEVDFARHYIDYLARNGIDPAMAEAVNRRNQEYAASQAAEADRIQRRDHVEVFGSPMKDKWWEAVDRHAHDDELPWFIINGGTDGRLFAFEDRLVISKTGGMTGFMAGATGGGRETVFHYTDITNIEYNSGFVNGVLEVLTPSYQGTANHDFWNSSKNGSRNPHELSNCLPLPKALYQQVQPKLKELQRKVAEAKRPQVIVQQAAPVSGYPGGGLADELAKLADMHERGLLDDDEFRSAKQAAIAKLS</sequence>
<evidence type="ECO:0000313" key="1">
    <source>
        <dbReference type="EMBL" id="AFA72924.1"/>
    </source>
</evidence>
<organism evidence="1 2">
    <name type="scientific">Gordonia polyisoprenivorans (strain DSM 44266 / VH2)</name>
    <dbReference type="NCBI Taxonomy" id="1112204"/>
    <lineage>
        <taxon>Bacteria</taxon>
        <taxon>Bacillati</taxon>
        <taxon>Actinomycetota</taxon>
        <taxon>Actinomycetes</taxon>
        <taxon>Mycobacteriales</taxon>
        <taxon>Gordoniaceae</taxon>
        <taxon>Gordonia</taxon>
    </lineage>
</organism>
<dbReference type="Proteomes" id="UP000009154">
    <property type="component" value="Chromosome"/>
</dbReference>
<dbReference type="KEGG" id="gpo:GPOL_c18800"/>
<proteinExistence type="predicted"/>
<dbReference type="RefSeq" id="WP_014359674.1">
    <property type="nucleotide sequence ID" value="NC_016906.1"/>
</dbReference>